<dbReference type="AlphaFoldDB" id="A0A4Y2H105"/>
<comment type="caution">
    <text evidence="1">The sequence shown here is derived from an EMBL/GenBank/DDBJ whole genome shotgun (WGS) entry which is preliminary data.</text>
</comment>
<proteinExistence type="predicted"/>
<name>A0A4Y2H105_ARAVE</name>
<reference evidence="1 2" key="1">
    <citation type="journal article" date="2019" name="Sci. Rep.">
        <title>Orb-weaving spider Araneus ventricosus genome elucidates the spidroin gene catalogue.</title>
        <authorList>
            <person name="Kono N."/>
            <person name="Nakamura H."/>
            <person name="Ohtoshi R."/>
            <person name="Moran D.A.P."/>
            <person name="Shinohara A."/>
            <person name="Yoshida Y."/>
            <person name="Fujiwara M."/>
            <person name="Mori M."/>
            <person name="Tomita M."/>
            <person name="Arakawa K."/>
        </authorList>
    </citation>
    <scope>NUCLEOTIDE SEQUENCE [LARGE SCALE GENOMIC DNA]</scope>
</reference>
<evidence type="ECO:0000313" key="1">
    <source>
        <dbReference type="EMBL" id="GBM59932.1"/>
    </source>
</evidence>
<accession>A0A4Y2H105</accession>
<sequence>MNTKRTDRLPGNIMSYEHRKEDKTDCQGNIMSMRAQKEQDRIPRILCLMSRERDKTDYREYYVLLRKEQDDYRGILCLMNREKTR</sequence>
<organism evidence="1 2">
    <name type="scientific">Araneus ventricosus</name>
    <name type="common">Orbweaver spider</name>
    <name type="synonym">Epeira ventricosa</name>
    <dbReference type="NCBI Taxonomy" id="182803"/>
    <lineage>
        <taxon>Eukaryota</taxon>
        <taxon>Metazoa</taxon>
        <taxon>Ecdysozoa</taxon>
        <taxon>Arthropoda</taxon>
        <taxon>Chelicerata</taxon>
        <taxon>Arachnida</taxon>
        <taxon>Araneae</taxon>
        <taxon>Araneomorphae</taxon>
        <taxon>Entelegynae</taxon>
        <taxon>Araneoidea</taxon>
        <taxon>Araneidae</taxon>
        <taxon>Araneus</taxon>
    </lineage>
</organism>
<evidence type="ECO:0000313" key="2">
    <source>
        <dbReference type="Proteomes" id="UP000499080"/>
    </source>
</evidence>
<protein>
    <submittedName>
        <fullName evidence="1">Uncharacterized protein</fullName>
    </submittedName>
</protein>
<keyword evidence="2" id="KW-1185">Reference proteome</keyword>
<dbReference type="EMBL" id="BGPR01101526">
    <property type="protein sequence ID" value="GBM59932.1"/>
    <property type="molecule type" value="Genomic_DNA"/>
</dbReference>
<gene>
    <name evidence="1" type="ORF">AVEN_100522_1</name>
</gene>
<dbReference type="Proteomes" id="UP000499080">
    <property type="component" value="Unassembled WGS sequence"/>
</dbReference>